<dbReference type="FunFam" id="3.40.50.970:FF:000129">
    <property type="entry name" value="Transketolase"/>
    <property type="match status" value="1"/>
</dbReference>
<evidence type="ECO:0000256" key="3">
    <source>
        <dbReference type="ARBA" id="ARBA00023052"/>
    </source>
</evidence>
<dbReference type="Gene3D" id="3.40.50.920">
    <property type="match status" value="1"/>
</dbReference>
<comment type="similarity">
    <text evidence="2">Belongs to the transketolase family.</text>
</comment>
<dbReference type="SUPFAM" id="SSF52922">
    <property type="entry name" value="TK C-terminal domain-like"/>
    <property type="match status" value="1"/>
</dbReference>
<comment type="cofactor">
    <cofactor evidence="1">
        <name>thiamine diphosphate</name>
        <dbReference type="ChEBI" id="CHEBI:58937"/>
    </cofactor>
</comment>
<reference evidence="5 6" key="1">
    <citation type="submission" date="2016-10" db="EMBL/GenBank/DDBJ databases">
        <authorList>
            <person name="de Groot N.N."/>
        </authorList>
    </citation>
    <scope>NUCLEOTIDE SEQUENCE [LARGE SCALE GENOMIC DNA]</scope>
    <source>
        <strain evidence="5 6">DSM 2179</strain>
    </source>
</reference>
<protein>
    <submittedName>
        <fullName evidence="5">Transketolase</fullName>
    </submittedName>
</protein>
<dbReference type="CDD" id="cd07033">
    <property type="entry name" value="TPP_PYR_DXS_TK_like"/>
    <property type="match status" value="1"/>
</dbReference>
<organism evidence="5 6">
    <name type="scientific">Propionispira arboris</name>
    <dbReference type="NCBI Taxonomy" id="84035"/>
    <lineage>
        <taxon>Bacteria</taxon>
        <taxon>Bacillati</taxon>
        <taxon>Bacillota</taxon>
        <taxon>Negativicutes</taxon>
        <taxon>Selenomonadales</taxon>
        <taxon>Selenomonadaceae</taxon>
        <taxon>Propionispira</taxon>
    </lineage>
</organism>
<dbReference type="Gene3D" id="3.40.50.970">
    <property type="match status" value="1"/>
</dbReference>
<dbReference type="Pfam" id="PF02780">
    <property type="entry name" value="Transketolase_C"/>
    <property type="match status" value="1"/>
</dbReference>
<gene>
    <name evidence="5" type="ORF">SAMN05660742_10811</name>
</gene>
<sequence>MVEYKGTREAFTQAITELAAENEQVVFVSADSLKAMRATSFAEKYPDRYIEVGIAEQNSVGVSAGLASAGLMPFIGTYAGFITMRACEQVRTFVAYPHLNVKLVGINGGIFSGEREGVTHQFFEDLAIMRAMPDVTILVPADAHQMYHAVKAAALIDGPVYIRAGSGREHLVYEADTPFEVGKIRVLKKYGNDVALFANGFILNRAVEAARILNESNIRVTLVDVPTLKPLDESGIQAILADCKAAVTVEDHNVIGGLGDVISMVSTKSYPVFMERVGLQDVFPSSGGPEEVLDRYGISIQDIVNAVKNVCKMKRGI</sequence>
<evidence type="ECO:0000313" key="6">
    <source>
        <dbReference type="Proteomes" id="UP000199662"/>
    </source>
</evidence>
<feature type="domain" description="Transketolase-like pyrimidine-binding" evidence="4">
    <location>
        <begin position="5"/>
        <end position="171"/>
    </location>
</feature>
<keyword evidence="6" id="KW-1185">Reference proteome</keyword>
<dbReference type="InterPro" id="IPR029061">
    <property type="entry name" value="THDP-binding"/>
</dbReference>
<dbReference type="Pfam" id="PF02779">
    <property type="entry name" value="Transket_pyr"/>
    <property type="match status" value="1"/>
</dbReference>
<dbReference type="PANTHER" id="PTHR43825">
    <property type="entry name" value="PYRUVATE DEHYDROGENASE E1 COMPONENT"/>
    <property type="match status" value="1"/>
</dbReference>
<dbReference type="EMBL" id="FNZK01000008">
    <property type="protein sequence ID" value="SEJ45201.1"/>
    <property type="molecule type" value="Genomic_DNA"/>
</dbReference>
<evidence type="ECO:0000313" key="5">
    <source>
        <dbReference type="EMBL" id="SEJ45201.1"/>
    </source>
</evidence>
<evidence type="ECO:0000259" key="4">
    <source>
        <dbReference type="SMART" id="SM00861"/>
    </source>
</evidence>
<proteinExistence type="inferred from homology"/>
<dbReference type="Proteomes" id="UP000199662">
    <property type="component" value="Unassembled WGS sequence"/>
</dbReference>
<accession>A0A1H6YVC9</accession>
<dbReference type="AlphaFoldDB" id="A0A1H6YVC9"/>
<keyword evidence="3" id="KW-0786">Thiamine pyrophosphate</keyword>
<dbReference type="RefSeq" id="WP_091831067.1">
    <property type="nucleotide sequence ID" value="NZ_FNZK01000008.1"/>
</dbReference>
<name>A0A1H6YVC9_9FIRM</name>
<dbReference type="STRING" id="84035.SAMN05660742_10811"/>
<dbReference type="SMART" id="SM00861">
    <property type="entry name" value="Transket_pyr"/>
    <property type="match status" value="1"/>
</dbReference>
<dbReference type="InterPro" id="IPR033248">
    <property type="entry name" value="Transketolase_C"/>
</dbReference>
<dbReference type="InterPro" id="IPR009014">
    <property type="entry name" value="Transketo_C/PFOR_II"/>
</dbReference>
<evidence type="ECO:0000256" key="2">
    <source>
        <dbReference type="ARBA" id="ARBA00007131"/>
    </source>
</evidence>
<dbReference type="InterPro" id="IPR005475">
    <property type="entry name" value="Transketolase-like_Pyr-bd"/>
</dbReference>
<dbReference type="PANTHER" id="PTHR43825:SF1">
    <property type="entry name" value="TRANSKETOLASE-LIKE PYRIMIDINE-BINDING DOMAIN-CONTAINING PROTEIN"/>
    <property type="match status" value="1"/>
</dbReference>
<dbReference type="SUPFAM" id="SSF52518">
    <property type="entry name" value="Thiamin diphosphate-binding fold (THDP-binding)"/>
    <property type="match status" value="1"/>
</dbReference>
<evidence type="ECO:0000256" key="1">
    <source>
        <dbReference type="ARBA" id="ARBA00001964"/>
    </source>
</evidence>
<dbReference type="InterPro" id="IPR051157">
    <property type="entry name" value="PDH/Transketolase"/>
</dbReference>